<protein>
    <submittedName>
        <fullName evidence="1">Uncharacterized protein</fullName>
    </submittedName>
</protein>
<evidence type="ECO:0000313" key="1">
    <source>
        <dbReference type="EMBL" id="NOJ73297.1"/>
    </source>
</evidence>
<dbReference type="RefSeq" id="WP_171418929.1">
    <property type="nucleotide sequence ID" value="NZ_JABFOR010000041.1"/>
</dbReference>
<organism evidence="1 2">
    <name type="scientific">Paenibacillus alvei</name>
    <name type="common">Bacillus alvei</name>
    <dbReference type="NCBI Taxonomy" id="44250"/>
    <lineage>
        <taxon>Bacteria</taxon>
        <taxon>Bacillati</taxon>
        <taxon>Bacillota</taxon>
        <taxon>Bacilli</taxon>
        <taxon>Bacillales</taxon>
        <taxon>Paenibacillaceae</taxon>
        <taxon>Paenibacillus</taxon>
    </lineage>
</organism>
<reference evidence="1 2" key="1">
    <citation type="submission" date="2020-05" db="EMBL/GenBank/DDBJ databases">
        <title>Whole genome sequencing and identification of novel metabolites from Paenibacillus alvei strain JR949.</title>
        <authorList>
            <person name="Rajendhran J."/>
            <person name="Sree Pranav P."/>
            <person name="Mahalakshmi B."/>
            <person name="Karthikeyan R."/>
        </authorList>
    </citation>
    <scope>NUCLEOTIDE SEQUENCE [LARGE SCALE GENOMIC DNA]</scope>
    <source>
        <strain evidence="1 2">JR949</strain>
    </source>
</reference>
<proteinExistence type="predicted"/>
<dbReference type="EMBL" id="JABFOR010000041">
    <property type="protein sequence ID" value="NOJ73297.1"/>
    <property type="molecule type" value="Genomic_DNA"/>
</dbReference>
<sequence>MNPLSSKPAMFLKADKFAEMKEQQRKGIGGHLLKGANNEFLEVTFH</sequence>
<accession>A0AAP7DK26</accession>
<dbReference type="Proteomes" id="UP000552038">
    <property type="component" value="Unassembled WGS sequence"/>
</dbReference>
<dbReference type="AlphaFoldDB" id="A0AAP7DK26"/>
<gene>
    <name evidence="1" type="ORF">HMI46_22450</name>
</gene>
<name>A0AAP7DK26_PAEAL</name>
<comment type="caution">
    <text evidence="1">The sequence shown here is derived from an EMBL/GenBank/DDBJ whole genome shotgun (WGS) entry which is preliminary data.</text>
</comment>
<evidence type="ECO:0000313" key="2">
    <source>
        <dbReference type="Proteomes" id="UP000552038"/>
    </source>
</evidence>